<sequence>MLEIVNEEFDMFMQDVKEPSFVFGSYLDETDYEDEYCHNDIHEAMHTLEEKIEGYLHINYPNKFIVSSGWCVHVMTPDRARQSRITEGTIERCLVK</sequence>
<evidence type="ECO:0000313" key="2">
    <source>
        <dbReference type="Proteomes" id="UP000184038"/>
    </source>
</evidence>
<organism evidence="1 2">
    <name type="scientific">Anaerosporobacter mobilis DSM 15930</name>
    <dbReference type="NCBI Taxonomy" id="1120996"/>
    <lineage>
        <taxon>Bacteria</taxon>
        <taxon>Bacillati</taxon>
        <taxon>Bacillota</taxon>
        <taxon>Clostridia</taxon>
        <taxon>Lachnospirales</taxon>
        <taxon>Lachnospiraceae</taxon>
        <taxon>Anaerosporobacter</taxon>
    </lineage>
</organism>
<name>A0A1M7NDK1_9FIRM</name>
<dbReference type="STRING" id="1120996.SAMN02746066_04360"/>
<evidence type="ECO:0000313" key="1">
    <source>
        <dbReference type="EMBL" id="SHN01280.1"/>
    </source>
</evidence>
<dbReference type="EMBL" id="FRCP01000027">
    <property type="protein sequence ID" value="SHN01280.1"/>
    <property type="molecule type" value="Genomic_DNA"/>
</dbReference>
<dbReference type="AlphaFoldDB" id="A0A1M7NDK1"/>
<accession>A0A1M7NDK1</accession>
<dbReference type="OrthoDB" id="2084922at2"/>
<proteinExistence type="predicted"/>
<dbReference type="Proteomes" id="UP000184038">
    <property type="component" value="Unassembled WGS sequence"/>
</dbReference>
<gene>
    <name evidence="1" type="ORF">SAMN02746066_04360</name>
</gene>
<keyword evidence="2" id="KW-1185">Reference proteome</keyword>
<protein>
    <submittedName>
        <fullName evidence="1">Uncharacterized protein</fullName>
    </submittedName>
</protein>
<reference evidence="1 2" key="1">
    <citation type="submission" date="2016-11" db="EMBL/GenBank/DDBJ databases">
        <authorList>
            <person name="Jaros S."/>
            <person name="Januszkiewicz K."/>
            <person name="Wedrychowicz H."/>
        </authorList>
    </citation>
    <scope>NUCLEOTIDE SEQUENCE [LARGE SCALE GENOMIC DNA]</scope>
    <source>
        <strain evidence="1 2">DSM 15930</strain>
    </source>
</reference>
<dbReference type="RefSeq" id="WP_073291391.1">
    <property type="nucleotide sequence ID" value="NZ_FRCP01000027.1"/>
</dbReference>